<dbReference type="PANTHER" id="PTHR45528:SF1">
    <property type="entry name" value="SENSOR HISTIDINE KINASE CPXA"/>
    <property type="match status" value="1"/>
</dbReference>
<evidence type="ECO:0000256" key="6">
    <source>
        <dbReference type="ARBA" id="ARBA00022679"/>
    </source>
</evidence>
<evidence type="ECO:0000256" key="14">
    <source>
        <dbReference type="SAM" id="Phobius"/>
    </source>
</evidence>
<dbReference type="SMART" id="SM00388">
    <property type="entry name" value="HisKA"/>
    <property type="match status" value="1"/>
</dbReference>
<dbReference type="InterPro" id="IPR036890">
    <property type="entry name" value="HATPase_C_sf"/>
</dbReference>
<evidence type="ECO:0000259" key="15">
    <source>
        <dbReference type="PROSITE" id="PS50109"/>
    </source>
</evidence>
<evidence type="ECO:0000256" key="3">
    <source>
        <dbReference type="ARBA" id="ARBA00012438"/>
    </source>
</evidence>
<feature type="transmembrane region" description="Helical" evidence="14">
    <location>
        <begin position="163"/>
        <end position="184"/>
    </location>
</feature>
<dbReference type="PANTHER" id="PTHR45528">
    <property type="entry name" value="SENSOR HISTIDINE KINASE CPXA"/>
    <property type="match status" value="1"/>
</dbReference>
<dbReference type="InterPro" id="IPR036097">
    <property type="entry name" value="HisK_dim/P_sf"/>
</dbReference>
<reference evidence="17" key="1">
    <citation type="submission" date="2015-07" db="EMBL/GenBank/DDBJ databases">
        <title>Draft Genome Sequences of Anaerolinea thermolimosa IMO-1, Bellilinea caldifistulae GOMI-1, Leptolinea tardivitalis YMTK-2, Levilinea saccharolytica KIBI-1,Longilinea arvoryzae KOME-1, Previously Described as Members of the Anaerolineaceae (Chloroflexi).</title>
        <authorList>
            <person name="Sekiguchi Y."/>
            <person name="Ohashi A."/>
            <person name="Matsuura N."/>
            <person name="Tourlousse M.D."/>
        </authorList>
    </citation>
    <scope>NUCLEOTIDE SEQUENCE [LARGE SCALE GENOMIC DNA]</scope>
    <source>
        <strain evidence="17">KOME-1</strain>
    </source>
</reference>
<evidence type="ECO:0000256" key="8">
    <source>
        <dbReference type="ARBA" id="ARBA00022741"/>
    </source>
</evidence>
<feature type="domain" description="HAMP" evidence="16">
    <location>
        <begin position="184"/>
        <end position="236"/>
    </location>
</feature>
<dbReference type="SMART" id="SM00304">
    <property type="entry name" value="HAMP"/>
    <property type="match status" value="1"/>
</dbReference>
<keyword evidence="6" id="KW-0808">Transferase</keyword>
<dbReference type="InterPro" id="IPR003661">
    <property type="entry name" value="HisK_dim/P_dom"/>
</dbReference>
<dbReference type="Proteomes" id="UP000055060">
    <property type="component" value="Unassembled WGS sequence"/>
</dbReference>
<dbReference type="Gene3D" id="1.10.287.130">
    <property type="match status" value="1"/>
</dbReference>
<dbReference type="Pfam" id="PF02518">
    <property type="entry name" value="HATPase_c"/>
    <property type="match status" value="1"/>
</dbReference>
<keyword evidence="10" id="KW-0067">ATP-binding</keyword>
<keyword evidence="8" id="KW-0547">Nucleotide-binding</keyword>
<dbReference type="SMART" id="SM00387">
    <property type="entry name" value="HATPase_c"/>
    <property type="match status" value="1"/>
</dbReference>
<evidence type="ECO:0000256" key="7">
    <source>
        <dbReference type="ARBA" id="ARBA00022692"/>
    </source>
</evidence>
<proteinExistence type="predicted"/>
<comment type="catalytic activity">
    <reaction evidence="1">
        <text>ATP + protein L-histidine = ADP + protein N-phospho-L-histidine.</text>
        <dbReference type="EC" id="2.7.13.3"/>
    </reaction>
</comment>
<evidence type="ECO:0000313" key="18">
    <source>
        <dbReference type="Proteomes" id="UP000055060"/>
    </source>
</evidence>
<evidence type="ECO:0000256" key="13">
    <source>
        <dbReference type="ARBA" id="ARBA00023136"/>
    </source>
</evidence>
<keyword evidence="18" id="KW-1185">Reference proteome</keyword>
<dbReference type="FunFam" id="3.30.565.10:FF:000006">
    <property type="entry name" value="Sensor histidine kinase WalK"/>
    <property type="match status" value="1"/>
</dbReference>
<protein>
    <recommendedName>
        <fullName evidence="3">histidine kinase</fullName>
        <ecNumber evidence="3">2.7.13.3</ecNumber>
    </recommendedName>
</protein>
<accession>A0A0S7BMD7</accession>
<keyword evidence="7 14" id="KW-0812">Transmembrane</keyword>
<dbReference type="PROSITE" id="PS50885">
    <property type="entry name" value="HAMP"/>
    <property type="match status" value="1"/>
</dbReference>
<dbReference type="EC" id="2.7.13.3" evidence="3"/>
<keyword evidence="9 17" id="KW-0418">Kinase</keyword>
<dbReference type="EMBL" id="DF967972">
    <property type="protein sequence ID" value="GAP15859.1"/>
    <property type="molecule type" value="Genomic_DNA"/>
</dbReference>
<dbReference type="CDD" id="cd00075">
    <property type="entry name" value="HATPase"/>
    <property type="match status" value="1"/>
</dbReference>
<evidence type="ECO:0000256" key="5">
    <source>
        <dbReference type="ARBA" id="ARBA00022553"/>
    </source>
</evidence>
<dbReference type="InterPro" id="IPR005467">
    <property type="entry name" value="His_kinase_dom"/>
</dbReference>
<dbReference type="GO" id="GO:0000155">
    <property type="term" value="F:phosphorelay sensor kinase activity"/>
    <property type="evidence" value="ECO:0007669"/>
    <property type="project" value="InterPro"/>
</dbReference>
<dbReference type="FunFam" id="1.10.287.130:FF:000001">
    <property type="entry name" value="Two-component sensor histidine kinase"/>
    <property type="match status" value="1"/>
</dbReference>
<dbReference type="Gene3D" id="3.30.565.10">
    <property type="entry name" value="Histidine kinase-like ATPase, C-terminal domain"/>
    <property type="match status" value="1"/>
</dbReference>
<dbReference type="PROSITE" id="PS50109">
    <property type="entry name" value="HIS_KIN"/>
    <property type="match status" value="1"/>
</dbReference>
<evidence type="ECO:0000256" key="9">
    <source>
        <dbReference type="ARBA" id="ARBA00022777"/>
    </source>
</evidence>
<evidence type="ECO:0000256" key="12">
    <source>
        <dbReference type="ARBA" id="ARBA00023012"/>
    </source>
</evidence>
<sequence>MKRNLATKLILAFTCIAVVTAALVAVVIWLTSPARLSDLVTKQQLATFKKYLISYYQDNGTLSGIDRIFFQVGEPFPELSNQNTNTNPGIDQRIPFVVLDENRKVVLANRPNYMLGMIVSTDTQIKAESIQVKDKVIGYILTLPERPGFTAEEQAYLAQMYRALIVAAVVAVVIALVAGILLASSLTRPLRDLKQAAQRMAGGQLEQKVAVRSQDEIGELGQAFNQMSSELARSNQLRRQMTADIAHDLRTPLTVIAGYIESMRDGVLAPSHQRLDVIYAEIERLQRLVEDLRTLSRAEAGELTLSRQKISTARLLQQSAAAFQNQADHHGVKITVEVAENSPEIWVDETRIMQVLGNLITNALRYTPQGGEVTLKSERDANSAVLKISDTGSGIAQEDLPRVFDRFYRGDSARSEQGGESGLGLAIARAFVQAHGGEISVESQTGQGSTFTIRLPIDLPDPTARA</sequence>
<dbReference type="SUPFAM" id="SSF47384">
    <property type="entry name" value="Homodimeric domain of signal transducing histidine kinase"/>
    <property type="match status" value="1"/>
</dbReference>
<dbReference type="RefSeq" id="WP_075075000.1">
    <property type="nucleotide sequence ID" value="NZ_DF967972.1"/>
</dbReference>
<dbReference type="InterPro" id="IPR004358">
    <property type="entry name" value="Sig_transdc_His_kin-like_C"/>
</dbReference>
<dbReference type="STRING" id="360412.LARV_03652"/>
<evidence type="ECO:0000313" key="17">
    <source>
        <dbReference type="EMBL" id="GAP15859.1"/>
    </source>
</evidence>
<dbReference type="InterPro" id="IPR003660">
    <property type="entry name" value="HAMP_dom"/>
</dbReference>
<dbReference type="PRINTS" id="PR00344">
    <property type="entry name" value="BCTRLSENSOR"/>
</dbReference>
<dbReference type="SUPFAM" id="SSF55874">
    <property type="entry name" value="ATPase domain of HSP90 chaperone/DNA topoisomerase II/histidine kinase"/>
    <property type="match status" value="1"/>
</dbReference>
<evidence type="ECO:0000256" key="4">
    <source>
        <dbReference type="ARBA" id="ARBA00022475"/>
    </source>
</evidence>
<keyword evidence="11 14" id="KW-1133">Transmembrane helix</keyword>
<dbReference type="InterPro" id="IPR050398">
    <property type="entry name" value="HssS/ArlS-like"/>
</dbReference>
<feature type="domain" description="Histidine kinase" evidence="15">
    <location>
        <begin position="244"/>
        <end position="459"/>
    </location>
</feature>
<organism evidence="17">
    <name type="scientific">Longilinea arvoryzae</name>
    <dbReference type="NCBI Taxonomy" id="360412"/>
    <lineage>
        <taxon>Bacteria</taxon>
        <taxon>Bacillati</taxon>
        <taxon>Chloroflexota</taxon>
        <taxon>Anaerolineae</taxon>
        <taxon>Anaerolineales</taxon>
        <taxon>Anaerolineaceae</taxon>
        <taxon>Longilinea</taxon>
    </lineage>
</organism>
<keyword evidence="12" id="KW-0902">Two-component regulatory system</keyword>
<dbReference type="CDD" id="cd00082">
    <property type="entry name" value="HisKA"/>
    <property type="match status" value="1"/>
</dbReference>
<keyword evidence="4" id="KW-1003">Cell membrane</keyword>
<evidence type="ECO:0000256" key="2">
    <source>
        <dbReference type="ARBA" id="ARBA00004651"/>
    </source>
</evidence>
<dbReference type="AlphaFoldDB" id="A0A0S7BMD7"/>
<evidence type="ECO:0000256" key="10">
    <source>
        <dbReference type="ARBA" id="ARBA00022840"/>
    </source>
</evidence>
<evidence type="ECO:0000256" key="11">
    <source>
        <dbReference type="ARBA" id="ARBA00022989"/>
    </source>
</evidence>
<dbReference type="GO" id="GO:0005524">
    <property type="term" value="F:ATP binding"/>
    <property type="evidence" value="ECO:0007669"/>
    <property type="project" value="UniProtKB-KW"/>
</dbReference>
<gene>
    <name evidence="17" type="ORF">LARV_03652</name>
</gene>
<dbReference type="SUPFAM" id="SSF158472">
    <property type="entry name" value="HAMP domain-like"/>
    <property type="match status" value="1"/>
</dbReference>
<dbReference type="GO" id="GO:0005886">
    <property type="term" value="C:plasma membrane"/>
    <property type="evidence" value="ECO:0007669"/>
    <property type="project" value="UniProtKB-SubCell"/>
</dbReference>
<evidence type="ECO:0000256" key="1">
    <source>
        <dbReference type="ARBA" id="ARBA00000085"/>
    </source>
</evidence>
<dbReference type="Pfam" id="PF00672">
    <property type="entry name" value="HAMP"/>
    <property type="match status" value="1"/>
</dbReference>
<dbReference type="InterPro" id="IPR003594">
    <property type="entry name" value="HATPase_dom"/>
</dbReference>
<dbReference type="Pfam" id="PF00512">
    <property type="entry name" value="HisKA"/>
    <property type="match status" value="1"/>
</dbReference>
<keyword evidence="13 14" id="KW-0472">Membrane</keyword>
<feature type="transmembrane region" description="Helical" evidence="14">
    <location>
        <begin position="9"/>
        <end position="30"/>
    </location>
</feature>
<dbReference type="Gene3D" id="6.10.340.10">
    <property type="match status" value="1"/>
</dbReference>
<dbReference type="OrthoDB" id="9800372at2"/>
<name>A0A0S7BMD7_9CHLR</name>
<evidence type="ECO:0000259" key="16">
    <source>
        <dbReference type="PROSITE" id="PS50885"/>
    </source>
</evidence>
<dbReference type="CDD" id="cd06225">
    <property type="entry name" value="HAMP"/>
    <property type="match status" value="1"/>
</dbReference>
<keyword evidence="5" id="KW-0597">Phosphoprotein</keyword>
<comment type="subcellular location">
    <subcellularLocation>
        <location evidence="2">Cell membrane</location>
        <topology evidence="2">Multi-pass membrane protein</topology>
    </subcellularLocation>
</comment>